<organism evidence="2 3">
    <name type="scientific">Lentinus tigrinus ALCF2SS1-6</name>
    <dbReference type="NCBI Taxonomy" id="1328759"/>
    <lineage>
        <taxon>Eukaryota</taxon>
        <taxon>Fungi</taxon>
        <taxon>Dikarya</taxon>
        <taxon>Basidiomycota</taxon>
        <taxon>Agaricomycotina</taxon>
        <taxon>Agaricomycetes</taxon>
        <taxon>Polyporales</taxon>
        <taxon>Polyporaceae</taxon>
        <taxon>Lentinus</taxon>
    </lineage>
</organism>
<protein>
    <submittedName>
        <fullName evidence="2">Uncharacterized protein</fullName>
    </submittedName>
</protein>
<reference evidence="2" key="1">
    <citation type="journal article" date="2018" name="Genome Biol. Evol.">
        <title>Genomics and development of Lentinus tigrinus, a white-rot wood-decaying mushroom with dimorphic fruiting bodies.</title>
        <authorList>
            <person name="Wu B."/>
            <person name="Xu Z."/>
            <person name="Knudson A."/>
            <person name="Carlson A."/>
            <person name="Chen N."/>
            <person name="Kovaka S."/>
            <person name="LaButti K."/>
            <person name="Lipzen A."/>
            <person name="Pennachio C."/>
            <person name="Riley R."/>
            <person name="Schakwitz W."/>
            <person name="Umezawa K."/>
            <person name="Ohm R.A."/>
            <person name="Grigoriev I.V."/>
            <person name="Nagy L.G."/>
            <person name="Gibbons J."/>
            <person name="Hibbett D."/>
        </authorList>
    </citation>
    <scope>NUCLEOTIDE SEQUENCE [LARGE SCALE GENOMIC DNA]</scope>
    <source>
        <strain evidence="2">ALCF2SS1-6</strain>
    </source>
</reference>
<dbReference type="OrthoDB" id="2758790at2759"/>
<feature type="compositionally biased region" description="Basic and acidic residues" evidence="1">
    <location>
        <begin position="359"/>
        <end position="375"/>
    </location>
</feature>
<name>A0A5C2SBD5_9APHY</name>
<feature type="compositionally biased region" description="Basic and acidic residues" evidence="1">
    <location>
        <begin position="263"/>
        <end position="278"/>
    </location>
</feature>
<dbReference type="Proteomes" id="UP000313359">
    <property type="component" value="Unassembled WGS sequence"/>
</dbReference>
<feature type="compositionally biased region" description="Low complexity" evidence="1">
    <location>
        <begin position="376"/>
        <end position="387"/>
    </location>
</feature>
<evidence type="ECO:0000313" key="3">
    <source>
        <dbReference type="Proteomes" id="UP000313359"/>
    </source>
</evidence>
<dbReference type="AlphaFoldDB" id="A0A5C2SBD5"/>
<feature type="region of interest" description="Disordered" evidence="1">
    <location>
        <begin position="199"/>
        <end position="409"/>
    </location>
</feature>
<dbReference type="EMBL" id="ML122274">
    <property type="protein sequence ID" value="RPD58616.1"/>
    <property type="molecule type" value="Genomic_DNA"/>
</dbReference>
<gene>
    <name evidence="2" type="ORF">L227DRAFT_550428</name>
</gene>
<sequence>MGNSYSVAREEQEEEEFQRLVEAVDIAQQRSAGQVDLENGLGVGYPFLGHGSLRNTIPYASPDYDRLHEHYRSIFKPSQGGPGIGLDSISARAPGSVAAPVPGPCFPETAPPAEALPPTIVGVPPAQVIVPPHTAEIPQGAAVEIPPYSGDIIWTEIDHYRHHRRATSGDLSPPPARNDWPIDMTSGVSHALMEEYALGHRSTSPASRTGSLALSASSHAPLPGAEYHQPSELHDRAESPSHSSLDQPAHDEPSPHSGTQLDHVSRLADRAEQQDRRSRSSSLKSVVARPCDSDEMLASGRSWESYKSSEQYRPPAAATSEESIVIPHHASEHSPGPQQLRMKPRSRSQSIISHHTWQRAHDAENVVHDDNDGQARRLSSTKSSISSRSHERTRARSYSRKSPPISTAM</sequence>
<keyword evidence="3" id="KW-1185">Reference proteome</keyword>
<evidence type="ECO:0000313" key="2">
    <source>
        <dbReference type="EMBL" id="RPD58616.1"/>
    </source>
</evidence>
<proteinExistence type="predicted"/>
<evidence type="ECO:0000256" key="1">
    <source>
        <dbReference type="SAM" id="MobiDB-lite"/>
    </source>
</evidence>
<feature type="compositionally biased region" description="Basic and acidic residues" evidence="1">
    <location>
        <begin position="229"/>
        <end position="239"/>
    </location>
</feature>
<feature type="compositionally biased region" description="Low complexity" evidence="1">
    <location>
        <begin position="210"/>
        <end position="225"/>
    </location>
</feature>
<accession>A0A5C2SBD5</accession>